<feature type="transmembrane region" description="Helical" evidence="1">
    <location>
        <begin position="118"/>
        <end position="137"/>
    </location>
</feature>
<keyword evidence="1" id="KW-0812">Transmembrane</keyword>
<evidence type="ECO:0000313" key="3">
    <source>
        <dbReference type="Proteomes" id="UP001499988"/>
    </source>
</evidence>
<accession>A0ABP9EA61</accession>
<proteinExistence type="predicted"/>
<feature type="transmembrane region" description="Helical" evidence="1">
    <location>
        <begin position="52"/>
        <end position="81"/>
    </location>
</feature>
<evidence type="ECO:0000256" key="1">
    <source>
        <dbReference type="SAM" id="Phobius"/>
    </source>
</evidence>
<dbReference type="Proteomes" id="UP001499988">
    <property type="component" value="Unassembled WGS sequence"/>
</dbReference>
<keyword evidence="1" id="KW-0472">Membrane</keyword>
<evidence type="ECO:0000313" key="2">
    <source>
        <dbReference type="EMBL" id="GAA4872551.1"/>
    </source>
</evidence>
<protein>
    <submittedName>
        <fullName evidence="2">Uncharacterized protein</fullName>
    </submittedName>
</protein>
<reference evidence="3" key="1">
    <citation type="journal article" date="2019" name="Int. J. Syst. Evol. Microbiol.">
        <title>The Global Catalogue of Microorganisms (GCM) 10K type strain sequencing project: providing services to taxonomists for standard genome sequencing and annotation.</title>
        <authorList>
            <consortium name="The Broad Institute Genomics Platform"/>
            <consortium name="The Broad Institute Genome Sequencing Center for Infectious Disease"/>
            <person name="Wu L."/>
            <person name="Ma J."/>
        </authorList>
    </citation>
    <scope>NUCLEOTIDE SEQUENCE [LARGE SCALE GENOMIC DNA]</scope>
    <source>
        <strain evidence="3">JCM 18401</strain>
    </source>
</reference>
<keyword evidence="3" id="KW-1185">Reference proteome</keyword>
<organism evidence="2 3">
    <name type="scientific">Ferrimonas pelagia</name>
    <dbReference type="NCBI Taxonomy" id="1177826"/>
    <lineage>
        <taxon>Bacteria</taxon>
        <taxon>Pseudomonadati</taxon>
        <taxon>Pseudomonadota</taxon>
        <taxon>Gammaproteobacteria</taxon>
        <taxon>Alteromonadales</taxon>
        <taxon>Ferrimonadaceae</taxon>
        <taxon>Ferrimonas</taxon>
    </lineage>
</organism>
<name>A0ABP9EA61_9GAMM</name>
<feature type="transmembrane region" description="Helical" evidence="1">
    <location>
        <begin position="88"/>
        <end position="106"/>
    </location>
</feature>
<gene>
    <name evidence="2" type="ORF">GCM10023333_01670</name>
</gene>
<comment type="caution">
    <text evidence="2">The sequence shown here is derived from an EMBL/GenBank/DDBJ whole genome shotgun (WGS) entry which is preliminary data.</text>
</comment>
<dbReference type="EMBL" id="BAABJZ010000003">
    <property type="protein sequence ID" value="GAA4872551.1"/>
    <property type="molecule type" value="Genomic_DNA"/>
</dbReference>
<keyword evidence="1" id="KW-1133">Transmembrane helix</keyword>
<sequence length="147" mass="16381">MENATQTSGTPKHLWLVGILALLWNAMGAMDYVMTQTRNADYMAAFTPEQLAFFYGFPAWVDACWAIAVWGGVLGAVLLLLRRGLAAPVLLTSWVMMVLVTLRNYVFANGLEVVGDPVSLLFTAVIFVIAFVLYGYARWMRRRGVLQ</sequence>